<dbReference type="AlphaFoldDB" id="I3ZSB9"/>
<dbReference type="EMBL" id="CP003651">
    <property type="protein sequence ID" value="AFL94603.1"/>
    <property type="molecule type" value="Genomic_DNA"/>
</dbReference>
<evidence type="ECO:0000313" key="2">
    <source>
        <dbReference type="EMBL" id="AFL94603.1"/>
    </source>
</evidence>
<accession>I3ZSB9</accession>
<dbReference type="STRING" id="163003.CL1_0392"/>
<gene>
    <name evidence="2" type="ORF">CL1_0392</name>
</gene>
<dbReference type="KEGG" id="thm:CL1_0392"/>
<keyword evidence="1" id="KW-1133">Transmembrane helix</keyword>
<protein>
    <recommendedName>
        <fullName evidence="4">Class III signal peptide-containing protein</fullName>
    </recommendedName>
</protein>
<evidence type="ECO:0008006" key="4">
    <source>
        <dbReference type="Google" id="ProtNLM"/>
    </source>
</evidence>
<evidence type="ECO:0000313" key="3">
    <source>
        <dbReference type="Proteomes" id="UP000006064"/>
    </source>
</evidence>
<dbReference type="OrthoDB" id="86113at2157"/>
<keyword evidence="1" id="KW-0812">Transmembrane</keyword>
<dbReference type="GeneID" id="13038070"/>
<name>I3ZSB9_THECF</name>
<dbReference type="Proteomes" id="UP000006064">
    <property type="component" value="Chromosome"/>
</dbReference>
<sequence length="60" mass="6698">MRKLRRAQAAIEYLFMIALSLVMVLIIFRAIQQAANSATRQIETASDKMASELSQIAQEG</sequence>
<dbReference type="HOGENOM" id="CLU_205638_2_0_2"/>
<dbReference type="RefSeq" id="WP_014788244.1">
    <property type="nucleotide sequence ID" value="NC_018015.1"/>
</dbReference>
<keyword evidence="1" id="KW-0472">Membrane</keyword>
<proteinExistence type="predicted"/>
<feature type="transmembrane region" description="Helical" evidence="1">
    <location>
        <begin position="12"/>
        <end position="31"/>
    </location>
</feature>
<organism evidence="2 3">
    <name type="scientific">Thermococcus cleftensis (strain DSM 27260 / KACC 17922 / CL1)</name>
    <dbReference type="NCBI Taxonomy" id="163003"/>
    <lineage>
        <taxon>Archaea</taxon>
        <taxon>Methanobacteriati</taxon>
        <taxon>Methanobacteriota</taxon>
        <taxon>Thermococci</taxon>
        <taxon>Thermococcales</taxon>
        <taxon>Thermococcaceae</taxon>
        <taxon>Thermococcus</taxon>
    </lineage>
</organism>
<keyword evidence="3" id="KW-1185">Reference proteome</keyword>
<evidence type="ECO:0000256" key="1">
    <source>
        <dbReference type="SAM" id="Phobius"/>
    </source>
</evidence>
<reference evidence="2 3" key="1">
    <citation type="journal article" date="2012" name="J. Bacteriol.">
        <title>Complete Genome Sequence of the Hyperthermophilic Archaeon Thermococcus sp. Strain CL1, Isolated from a Paralvinella sp. Polychaete Worm Collected from a Hydrothermal Vent.</title>
        <authorList>
            <person name="Jung J.H."/>
            <person name="Holden J.F."/>
            <person name="Seo D.H."/>
            <person name="Park K.H."/>
            <person name="Shin H."/>
            <person name="Ryu S."/>
            <person name="Lee J.H."/>
            <person name="Park C.S."/>
        </authorList>
    </citation>
    <scope>NUCLEOTIDE SEQUENCE [LARGE SCALE GENOMIC DNA]</scope>
    <source>
        <strain evidence="3">DSM 27260 / KACC 17922 / CL1</strain>
    </source>
</reference>